<protein>
    <submittedName>
        <fullName evidence="2">Uncharacterized protein</fullName>
    </submittedName>
</protein>
<reference evidence="2 3" key="1">
    <citation type="submission" date="2019-03" db="EMBL/GenBank/DDBJ databases">
        <title>Single cell metagenomics reveals metabolic interactions within the superorganism composed of flagellate Streblomastix strix and complex community of Bacteroidetes bacteria on its surface.</title>
        <authorList>
            <person name="Treitli S.C."/>
            <person name="Kolisko M."/>
            <person name="Husnik F."/>
            <person name="Keeling P."/>
            <person name="Hampl V."/>
        </authorList>
    </citation>
    <scope>NUCLEOTIDE SEQUENCE [LARGE SCALE GENOMIC DNA]</scope>
    <source>
        <strain evidence="2">ST1C</strain>
    </source>
</reference>
<feature type="transmembrane region" description="Helical" evidence="1">
    <location>
        <begin position="27"/>
        <end position="48"/>
    </location>
</feature>
<feature type="non-terminal residue" evidence="2">
    <location>
        <position position="1"/>
    </location>
</feature>
<organism evidence="2 3">
    <name type="scientific">Streblomastix strix</name>
    <dbReference type="NCBI Taxonomy" id="222440"/>
    <lineage>
        <taxon>Eukaryota</taxon>
        <taxon>Metamonada</taxon>
        <taxon>Preaxostyla</taxon>
        <taxon>Oxymonadida</taxon>
        <taxon>Streblomastigidae</taxon>
        <taxon>Streblomastix</taxon>
    </lineage>
</organism>
<evidence type="ECO:0000313" key="3">
    <source>
        <dbReference type="Proteomes" id="UP000324800"/>
    </source>
</evidence>
<keyword evidence="1" id="KW-0472">Membrane</keyword>
<evidence type="ECO:0000313" key="2">
    <source>
        <dbReference type="EMBL" id="KAA6353011.1"/>
    </source>
</evidence>
<dbReference type="AlphaFoldDB" id="A0A5J4T5F2"/>
<proteinExistence type="predicted"/>
<keyword evidence="1" id="KW-0812">Transmembrane</keyword>
<dbReference type="EMBL" id="SNRW01038918">
    <property type="protein sequence ID" value="KAA6353011.1"/>
    <property type="molecule type" value="Genomic_DNA"/>
</dbReference>
<feature type="transmembrane region" description="Helical" evidence="1">
    <location>
        <begin position="54"/>
        <end position="71"/>
    </location>
</feature>
<name>A0A5J4T5F2_9EUKA</name>
<evidence type="ECO:0000256" key="1">
    <source>
        <dbReference type="SAM" id="Phobius"/>
    </source>
</evidence>
<keyword evidence="1" id="KW-1133">Transmembrane helix</keyword>
<dbReference type="Proteomes" id="UP000324800">
    <property type="component" value="Unassembled WGS sequence"/>
</dbReference>
<accession>A0A5J4T5F2</accession>
<sequence>VNMKGKAMSPLPAAPEKSFFLIARHILINNSVTMLSAQIQIAILGIIISDVLTFSQNIQGIVVLFSVYLNRRSTLMSVIDKYQYSQAINFVDISNSVDISCISNYLKALMNSVLQDGLFGRQSYGVYNLVYFNKSSNFQSGSSSGSVVIPQSDF</sequence>
<gene>
    <name evidence="2" type="ORF">EZS28_051462</name>
</gene>
<comment type="caution">
    <text evidence="2">The sequence shown here is derived from an EMBL/GenBank/DDBJ whole genome shotgun (WGS) entry which is preliminary data.</text>
</comment>